<reference evidence="2" key="1">
    <citation type="submission" date="2022-08" db="UniProtKB">
        <authorList>
            <consortium name="EnsemblMetazoa"/>
        </authorList>
    </citation>
    <scope>IDENTIFICATION</scope>
    <source>
        <strain evidence="2">05x7-T-G4-1.051#20</strain>
    </source>
</reference>
<name>A0A8W8NRB7_MAGGI</name>
<accession>A0A8W8NRB7</accession>
<evidence type="ECO:0000256" key="1">
    <source>
        <dbReference type="SAM" id="Phobius"/>
    </source>
</evidence>
<sequence length="222" mass="25058">MSNGDLECRENNTSSVRCCSGFREINGVCKECIGYFGEGCSRSCPSGFYGRSCTTPCNCSVNETCNQFVGCISNLSFTCDQQQNLEQHDLMWQFLITLLCIQGLISVLSISYSLRNRMKWTHNLKITNLGSFNGRVKHSERKCKVNQNKGNHVICNDQLLSSGSSYGQVSSGYNHIRFPKAALVDICTEDYSTTKEYNLRRNKYLTKPCKPTFTDIHDDTEL</sequence>
<dbReference type="Proteomes" id="UP000005408">
    <property type="component" value="Unassembled WGS sequence"/>
</dbReference>
<keyword evidence="1" id="KW-1133">Transmembrane helix</keyword>
<keyword evidence="3" id="KW-1185">Reference proteome</keyword>
<proteinExistence type="predicted"/>
<dbReference type="EnsemblMetazoa" id="G6424.1">
    <property type="protein sequence ID" value="G6424.1:cds"/>
    <property type="gene ID" value="G6424"/>
</dbReference>
<keyword evidence="1" id="KW-0472">Membrane</keyword>
<feature type="transmembrane region" description="Helical" evidence="1">
    <location>
        <begin position="90"/>
        <end position="114"/>
    </location>
</feature>
<keyword evidence="1" id="KW-0812">Transmembrane</keyword>
<dbReference type="Gene3D" id="2.170.300.10">
    <property type="entry name" value="Tie2 ligand-binding domain superfamily"/>
    <property type="match status" value="1"/>
</dbReference>
<organism evidence="2 3">
    <name type="scientific">Magallana gigas</name>
    <name type="common">Pacific oyster</name>
    <name type="synonym">Crassostrea gigas</name>
    <dbReference type="NCBI Taxonomy" id="29159"/>
    <lineage>
        <taxon>Eukaryota</taxon>
        <taxon>Metazoa</taxon>
        <taxon>Spiralia</taxon>
        <taxon>Lophotrochozoa</taxon>
        <taxon>Mollusca</taxon>
        <taxon>Bivalvia</taxon>
        <taxon>Autobranchia</taxon>
        <taxon>Pteriomorphia</taxon>
        <taxon>Ostreida</taxon>
        <taxon>Ostreoidea</taxon>
        <taxon>Ostreidae</taxon>
        <taxon>Magallana</taxon>
    </lineage>
</organism>
<evidence type="ECO:0000313" key="3">
    <source>
        <dbReference type="Proteomes" id="UP000005408"/>
    </source>
</evidence>
<protein>
    <submittedName>
        <fullName evidence="2">Uncharacterized protein</fullName>
    </submittedName>
</protein>
<dbReference type="AlphaFoldDB" id="A0A8W8NRB7"/>
<evidence type="ECO:0000313" key="2">
    <source>
        <dbReference type="EnsemblMetazoa" id="G6424.1:cds"/>
    </source>
</evidence>